<sequence>MESEKNWYVIHTYSGYENKVKANLERKVHSMGMEDEIFRIVVPMEDEVEMKDGKKKITKKKVFPGYVLVEMIVNDKSWYVVRNTPGVTGFVGSGTKPIPLTDAEVKNILKSMGIEELKPKLNIEVAQIIRITSGAFENWTAKVLEIYHDRSKLKVLVDMFGRETPVELDFSQVEKV</sequence>
<dbReference type="InterPro" id="IPR043425">
    <property type="entry name" value="NusG-like"/>
</dbReference>
<dbReference type="Pfam" id="PF02357">
    <property type="entry name" value="NusG"/>
    <property type="match status" value="1"/>
</dbReference>
<dbReference type="SUPFAM" id="SSF50104">
    <property type="entry name" value="Translation proteins SH3-like domain"/>
    <property type="match status" value="1"/>
</dbReference>
<evidence type="ECO:0000256" key="6">
    <source>
        <dbReference type="NCBIfam" id="TIGR00922"/>
    </source>
</evidence>
<evidence type="ECO:0000256" key="2">
    <source>
        <dbReference type="ARBA" id="ARBA00022814"/>
    </source>
</evidence>
<organism evidence="9 10">
    <name type="scientific">Pelosinus propionicus DSM 13327</name>
    <dbReference type="NCBI Taxonomy" id="1123291"/>
    <lineage>
        <taxon>Bacteria</taxon>
        <taxon>Bacillati</taxon>
        <taxon>Bacillota</taxon>
        <taxon>Negativicutes</taxon>
        <taxon>Selenomonadales</taxon>
        <taxon>Sporomusaceae</taxon>
        <taxon>Pelosinus</taxon>
    </lineage>
</organism>
<dbReference type="InterPro" id="IPR001062">
    <property type="entry name" value="Transcrpt_antiterm_NusG"/>
</dbReference>
<evidence type="ECO:0000256" key="3">
    <source>
        <dbReference type="ARBA" id="ARBA00023015"/>
    </source>
</evidence>
<keyword evidence="2 5" id="KW-0889">Transcription antitermination</keyword>
<dbReference type="Gene3D" id="3.30.70.940">
    <property type="entry name" value="NusG, N-terminal domain"/>
    <property type="match status" value="1"/>
</dbReference>
<dbReference type="RefSeq" id="WP_090944138.1">
    <property type="nucleotide sequence ID" value="NZ_FOTS01000078.1"/>
</dbReference>
<gene>
    <name evidence="5" type="primary">nusG</name>
    <name evidence="9" type="ORF">SAMN04490355_107812</name>
</gene>
<dbReference type="GO" id="GO:0006354">
    <property type="term" value="P:DNA-templated transcription elongation"/>
    <property type="evidence" value="ECO:0007669"/>
    <property type="project" value="UniProtKB-UniRule"/>
</dbReference>
<comment type="similarity">
    <text evidence="5 7">Belongs to the NusG family.</text>
</comment>
<proteinExistence type="inferred from homology"/>
<evidence type="ECO:0000259" key="8">
    <source>
        <dbReference type="SMART" id="SM00738"/>
    </source>
</evidence>
<dbReference type="CDD" id="cd09891">
    <property type="entry name" value="NGN_Bact_1"/>
    <property type="match status" value="1"/>
</dbReference>
<accession>A0A1I4PZ59</accession>
<dbReference type="STRING" id="1123291.SAMN04490355_107812"/>
<keyword evidence="3 5" id="KW-0805">Transcription regulation</keyword>
<dbReference type="HAMAP" id="MF_00948">
    <property type="entry name" value="NusG"/>
    <property type="match status" value="1"/>
</dbReference>
<dbReference type="PANTHER" id="PTHR30265">
    <property type="entry name" value="RHO-INTERACTING TRANSCRIPTION TERMINATION FACTOR NUSG"/>
    <property type="match status" value="1"/>
</dbReference>
<evidence type="ECO:0000256" key="4">
    <source>
        <dbReference type="ARBA" id="ARBA00023163"/>
    </source>
</evidence>
<dbReference type="PROSITE" id="PS01014">
    <property type="entry name" value="NUSG"/>
    <property type="match status" value="1"/>
</dbReference>
<dbReference type="CDD" id="cd06091">
    <property type="entry name" value="KOW_NusG"/>
    <property type="match status" value="1"/>
</dbReference>
<protein>
    <recommendedName>
        <fullName evidence="5 6">Transcription termination/antitermination protein NusG</fullName>
    </recommendedName>
</protein>
<comment type="function">
    <text evidence="5 7">Participates in transcription elongation, termination and antitermination.</text>
</comment>
<dbReference type="InterPro" id="IPR008991">
    <property type="entry name" value="Translation_prot_SH3-like_sf"/>
</dbReference>
<reference evidence="10" key="1">
    <citation type="submission" date="2016-10" db="EMBL/GenBank/DDBJ databases">
        <authorList>
            <person name="Varghese N."/>
            <person name="Submissions S."/>
        </authorList>
    </citation>
    <scope>NUCLEOTIDE SEQUENCE [LARGE SCALE GENOMIC DNA]</scope>
    <source>
        <strain evidence="10">DSM 13327</strain>
    </source>
</reference>
<dbReference type="InterPro" id="IPR036735">
    <property type="entry name" value="NGN_dom_sf"/>
</dbReference>
<dbReference type="PANTHER" id="PTHR30265:SF2">
    <property type="entry name" value="TRANSCRIPTION TERMINATION_ANTITERMINATION PROTEIN NUSG"/>
    <property type="match status" value="1"/>
</dbReference>
<dbReference type="FunFam" id="3.30.70.940:FF:000002">
    <property type="entry name" value="Transcription termination/antitermination protein NusG"/>
    <property type="match status" value="1"/>
</dbReference>
<dbReference type="SMART" id="SM00738">
    <property type="entry name" value="NGN"/>
    <property type="match status" value="1"/>
</dbReference>
<dbReference type="Gene3D" id="2.30.30.30">
    <property type="match status" value="1"/>
</dbReference>
<dbReference type="PRINTS" id="PR00338">
    <property type="entry name" value="NUSGTNSCPFCT"/>
</dbReference>
<evidence type="ECO:0000313" key="10">
    <source>
        <dbReference type="Proteomes" id="UP000199520"/>
    </source>
</evidence>
<dbReference type="AlphaFoldDB" id="A0A1I4PZ59"/>
<dbReference type="EMBL" id="FOTS01000078">
    <property type="protein sequence ID" value="SFM33108.1"/>
    <property type="molecule type" value="Genomic_DNA"/>
</dbReference>
<evidence type="ECO:0000256" key="1">
    <source>
        <dbReference type="ARBA" id="ARBA00022472"/>
    </source>
</evidence>
<dbReference type="OrthoDB" id="9809075at2"/>
<keyword evidence="1 5" id="KW-0806">Transcription termination</keyword>
<feature type="domain" description="NusG-like N-terminal" evidence="8">
    <location>
        <begin position="4"/>
        <end position="112"/>
    </location>
</feature>
<evidence type="ECO:0000313" key="9">
    <source>
        <dbReference type="EMBL" id="SFM33108.1"/>
    </source>
</evidence>
<evidence type="ECO:0000256" key="7">
    <source>
        <dbReference type="RuleBase" id="RU000538"/>
    </source>
</evidence>
<dbReference type="InterPro" id="IPR006645">
    <property type="entry name" value="NGN-like_dom"/>
</dbReference>
<dbReference type="InterPro" id="IPR015869">
    <property type="entry name" value="Transcrpt_antiterm_NusG_bac_CS"/>
</dbReference>
<evidence type="ECO:0000256" key="5">
    <source>
        <dbReference type="HAMAP-Rule" id="MF_00948"/>
    </source>
</evidence>
<dbReference type="Proteomes" id="UP000199520">
    <property type="component" value="Unassembled WGS sequence"/>
</dbReference>
<dbReference type="GO" id="GO:0006353">
    <property type="term" value="P:DNA-templated transcription termination"/>
    <property type="evidence" value="ECO:0007669"/>
    <property type="project" value="UniProtKB-UniRule"/>
</dbReference>
<dbReference type="NCBIfam" id="TIGR00922">
    <property type="entry name" value="nusG"/>
    <property type="match status" value="1"/>
</dbReference>
<dbReference type="GO" id="GO:0005829">
    <property type="term" value="C:cytosol"/>
    <property type="evidence" value="ECO:0007669"/>
    <property type="project" value="TreeGrafter"/>
</dbReference>
<dbReference type="GO" id="GO:0032784">
    <property type="term" value="P:regulation of DNA-templated transcription elongation"/>
    <property type="evidence" value="ECO:0007669"/>
    <property type="project" value="InterPro"/>
</dbReference>
<dbReference type="InterPro" id="IPR014722">
    <property type="entry name" value="Rib_uL2_dom2"/>
</dbReference>
<keyword evidence="10" id="KW-1185">Reference proteome</keyword>
<keyword evidence="4 5" id="KW-0804">Transcription</keyword>
<name>A0A1I4PZ59_9FIRM</name>
<dbReference type="GO" id="GO:0031564">
    <property type="term" value="P:transcription antitermination"/>
    <property type="evidence" value="ECO:0007669"/>
    <property type="project" value="UniProtKB-UniRule"/>
</dbReference>
<dbReference type="SUPFAM" id="SSF82679">
    <property type="entry name" value="N-utilization substance G protein NusG, N-terminal domain"/>
    <property type="match status" value="1"/>
</dbReference>
<dbReference type="InterPro" id="IPR047050">
    <property type="entry name" value="NGN"/>
</dbReference>